<evidence type="ECO:0000313" key="1">
    <source>
        <dbReference type="EMBL" id="CAB4011121.1"/>
    </source>
</evidence>
<dbReference type="EMBL" id="CACRXK020007032">
    <property type="protein sequence ID" value="CAB4011121.1"/>
    <property type="molecule type" value="Genomic_DNA"/>
</dbReference>
<comment type="caution">
    <text evidence="1">The sequence shown here is derived from an EMBL/GenBank/DDBJ whole genome shotgun (WGS) entry which is preliminary data.</text>
</comment>
<sequence length="565" mass="64470">MRQRRKETFAAAQKIYGGSEETEVPGAIGIVDTALVKCSQSILVDVMSVNQKFNQSVMPSFYKPKLGEFESSTENMIRSVSVYYSGGVAGKKSIGKYTKIPATRLLCKEAVGSMYSVYETLCEGLDEEYKVHGCYRNLAELLIKLAEFYLSGCSGHTLVWFEEEYKFYVSLGGDGAPFGKHDTACAWLVGFLNIGRGILSSNEKILLFGANCSENCIPVQRYIKMLVSDVQHLEQQTFKCTYITSESQTCTVDIKFHISEFPNDLKMVAFLCGELTNSATYFCSFANVSSKDATNLNGQFGKEKDKKWHRWNYSQRVQVAKSVEAFKQTVAKQNIAEITKRSKVTNFIAGKRSRQEFKPLLGPMVDRIHIDPLHLKNNACALAHRLLLQEVPSTSPFHKYIDAMRTKCNLRRLANKIIRWFNENRDSKFDYRFTGKDSRCFLQNFMFLIAAMEPFLKDKTKALFTFHVLAYLCLTLRDCVSVFSRIDVIDSQLDDLEKNCRTYLVLHYLYFDHHPTAWTLGNIVPEHARDMKVKYGKGLGLNSMEERESKHISISRYSKNTNFKA</sequence>
<feature type="non-terminal residue" evidence="1">
    <location>
        <position position="565"/>
    </location>
</feature>
<proteinExistence type="predicted"/>
<evidence type="ECO:0000313" key="2">
    <source>
        <dbReference type="Proteomes" id="UP001152795"/>
    </source>
</evidence>
<organism evidence="1 2">
    <name type="scientific">Paramuricea clavata</name>
    <name type="common">Red gorgonian</name>
    <name type="synonym">Violescent sea-whip</name>
    <dbReference type="NCBI Taxonomy" id="317549"/>
    <lineage>
        <taxon>Eukaryota</taxon>
        <taxon>Metazoa</taxon>
        <taxon>Cnidaria</taxon>
        <taxon>Anthozoa</taxon>
        <taxon>Octocorallia</taxon>
        <taxon>Malacalcyonacea</taxon>
        <taxon>Plexauridae</taxon>
        <taxon>Paramuricea</taxon>
    </lineage>
</organism>
<accession>A0A6S7J0K2</accession>
<keyword evidence="2" id="KW-1185">Reference proteome</keyword>
<name>A0A6S7J0K2_PARCT</name>
<gene>
    <name evidence="1" type="ORF">PACLA_8A071628</name>
</gene>
<dbReference type="Proteomes" id="UP001152795">
    <property type="component" value="Unassembled WGS sequence"/>
</dbReference>
<dbReference type="OrthoDB" id="5955834at2759"/>
<protein>
    <submittedName>
        <fullName evidence="1">Uncharacterized protein</fullName>
    </submittedName>
</protein>
<dbReference type="AlphaFoldDB" id="A0A6S7J0K2"/>
<reference evidence="1" key="1">
    <citation type="submission" date="2020-04" db="EMBL/GenBank/DDBJ databases">
        <authorList>
            <person name="Alioto T."/>
            <person name="Alioto T."/>
            <person name="Gomez Garrido J."/>
        </authorList>
    </citation>
    <scope>NUCLEOTIDE SEQUENCE</scope>
    <source>
        <strain evidence="1">A484AB</strain>
    </source>
</reference>